<evidence type="ECO:0000313" key="1">
    <source>
        <dbReference type="EMBL" id="GIY13523.1"/>
    </source>
</evidence>
<dbReference type="AlphaFoldDB" id="A0AAV4QTZ1"/>
<accession>A0AAV4QTZ1</accession>
<protein>
    <submittedName>
        <fullName evidence="1">Uncharacterized protein</fullName>
    </submittedName>
</protein>
<dbReference type="EMBL" id="BPLR01006954">
    <property type="protein sequence ID" value="GIY13523.1"/>
    <property type="molecule type" value="Genomic_DNA"/>
</dbReference>
<evidence type="ECO:0000313" key="2">
    <source>
        <dbReference type="Proteomes" id="UP001054945"/>
    </source>
</evidence>
<sequence>MDFTKTSMQISRKDIALRLPGASIHLSISSHMNIDLEAVYRIDLNGLPYVSTRAHIPGQSITPLRVYCGRQATENLHTNRGPITKGIKARVKATNMGVIHHYLRDTLRVFWYACGYLCGKGWRDRIVSINTIFGTFLFGMYIHQKVYQKKIDGSKI</sequence>
<keyword evidence="2" id="KW-1185">Reference proteome</keyword>
<comment type="caution">
    <text evidence="1">The sequence shown here is derived from an EMBL/GenBank/DDBJ whole genome shotgun (WGS) entry which is preliminary data.</text>
</comment>
<dbReference type="Proteomes" id="UP001054945">
    <property type="component" value="Unassembled WGS sequence"/>
</dbReference>
<organism evidence="1 2">
    <name type="scientific">Caerostris extrusa</name>
    <name type="common">Bark spider</name>
    <name type="synonym">Caerostris bankana</name>
    <dbReference type="NCBI Taxonomy" id="172846"/>
    <lineage>
        <taxon>Eukaryota</taxon>
        <taxon>Metazoa</taxon>
        <taxon>Ecdysozoa</taxon>
        <taxon>Arthropoda</taxon>
        <taxon>Chelicerata</taxon>
        <taxon>Arachnida</taxon>
        <taxon>Araneae</taxon>
        <taxon>Araneomorphae</taxon>
        <taxon>Entelegynae</taxon>
        <taxon>Araneoidea</taxon>
        <taxon>Araneidae</taxon>
        <taxon>Caerostris</taxon>
    </lineage>
</organism>
<proteinExistence type="predicted"/>
<reference evidence="1 2" key="1">
    <citation type="submission" date="2021-06" db="EMBL/GenBank/DDBJ databases">
        <title>Caerostris extrusa draft genome.</title>
        <authorList>
            <person name="Kono N."/>
            <person name="Arakawa K."/>
        </authorList>
    </citation>
    <scope>NUCLEOTIDE SEQUENCE [LARGE SCALE GENOMIC DNA]</scope>
</reference>
<gene>
    <name evidence="1" type="ORF">CEXT_171501</name>
</gene>
<name>A0AAV4QTZ1_CAEEX</name>